<sequence length="78" mass="8981">MSIVTKIQFEDHPRDNFVPATEFNTAIIGPDAVGFMQAIMDAGWEYGLRPSKAQDERHLQAHLEDMRSITRHVLKMNR</sequence>
<dbReference type="RefSeq" id="WP_271089639.1">
    <property type="nucleotide sequence ID" value="NZ_JAPJZH010000006.1"/>
</dbReference>
<gene>
    <name evidence="1" type="ORF">OOZ53_11260</name>
</gene>
<accession>A0ABT4VMJ2</accession>
<name>A0ABT4VMJ2_9HYPH</name>
<protein>
    <submittedName>
        <fullName evidence="1">Uncharacterized protein</fullName>
    </submittedName>
</protein>
<dbReference type="EMBL" id="JAPJZH010000006">
    <property type="protein sequence ID" value="MDA4845930.1"/>
    <property type="molecule type" value="Genomic_DNA"/>
</dbReference>
<dbReference type="Proteomes" id="UP001148313">
    <property type="component" value="Unassembled WGS sequence"/>
</dbReference>
<evidence type="ECO:0000313" key="2">
    <source>
        <dbReference type="Proteomes" id="UP001148313"/>
    </source>
</evidence>
<keyword evidence="2" id="KW-1185">Reference proteome</keyword>
<organism evidence="1 2">
    <name type="scientific">Hoeflea poritis</name>
    <dbReference type="NCBI Taxonomy" id="2993659"/>
    <lineage>
        <taxon>Bacteria</taxon>
        <taxon>Pseudomonadati</taxon>
        <taxon>Pseudomonadota</taxon>
        <taxon>Alphaproteobacteria</taxon>
        <taxon>Hyphomicrobiales</taxon>
        <taxon>Rhizobiaceae</taxon>
        <taxon>Hoeflea</taxon>
    </lineage>
</organism>
<evidence type="ECO:0000313" key="1">
    <source>
        <dbReference type="EMBL" id="MDA4845930.1"/>
    </source>
</evidence>
<proteinExistence type="predicted"/>
<reference evidence="1" key="1">
    <citation type="submission" date="2022-11" db="EMBL/GenBank/DDBJ databases">
        <title>Hoeflea poritis sp. nov., isolated from scleractinian coral Porites lutea.</title>
        <authorList>
            <person name="Zhang G."/>
            <person name="Wei Q."/>
            <person name="Cai L."/>
        </authorList>
    </citation>
    <scope>NUCLEOTIDE SEQUENCE</scope>
    <source>
        <strain evidence="1">E7-10</strain>
    </source>
</reference>
<comment type="caution">
    <text evidence="1">The sequence shown here is derived from an EMBL/GenBank/DDBJ whole genome shotgun (WGS) entry which is preliminary data.</text>
</comment>